<proteinExistence type="predicted"/>
<dbReference type="InterPro" id="IPR020471">
    <property type="entry name" value="AKR"/>
</dbReference>
<dbReference type="Pfam" id="PF00248">
    <property type="entry name" value="Aldo_ket_red"/>
    <property type="match status" value="1"/>
</dbReference>
<evidence type="ECO:0000313" key="3">
    <source>
        <dbReference type="Proteomes" id="UP000286246"/>
    </source>
</evidence>
<accession>A0A420ALX1</accession>
<dbReference type="OrthoDB" id="9773828at2"/>
<dbReference type="AlphaFoldDB" id="A0A420ALX1"/>
<feature type="domain" description="NADP-dependent oxidoreductase" evidence="1">
    <location>
        <begin position="8"/>
        <end position="322"/>
    </location>
</feature>
<sequence length="342" mass="37953">MTALNLPKVILGTSCLGNLYVALPYEIKCAIVSAYIKGSNPDEPVFFDTAGKYGAGLALECLGKCLRDLKIESSAVSISNKLGWLRTELIGTEPTFENGVWKELKYDAVQKISYDGILECYEQGNMLLQSYQANSVSVHDPDEYLAMDAKGDSQRYQDIMNAYVALKELKAAGKVNSVGVGAKNWQVIARICRDIQPDWIMIANSMTVHSHPKDLLGFIKRMKFQGVHVINSAVFNAGFLIGGSHYNYRYVDQKTPAGKRLHLWRERFFKACASYNLTPAAVCAKFGIAASGISSIALSASSLEHIEQNIGLIHTYIPKSFWHHLYQENLISEEGLNMTFGF</sequence>
<dbReference type="PANTHER" id="PTHR42686:SF1">
    <property type="entry name" value="GH17980P-RELATED"/>
    <property type="match status" value="1"/>
</dbReference>
<name>A0A420ALX1_SPHD1</name>
<dbReference type="Proteomes" id="UP000286246">
    <property type="component" value="Unassembled WGS sequence"/>
</dbReference>
<evidence type="ECO:0000313" key="2">
    <source>
        <dbReference type="EMBL" id="RKE45464.1"/>
    </source>
</evidence>
<keyword evidence="3" id="KW-1185">Reference proteome</keyword>
<gene>
    <name evidence="2" type="ORF">DFQ12_4538</name>
</gene>
<reference evidence="2 3" key="1">
    <citation type="submission" date="2018-09" db="EMBL/GenBank/DDBJ databases">
        <title>Genomic Encyclopedia of Type Strains, Phase III (KMG-III): the genomes of soil and plant-associated and newly described type strains.</title>
        <authorList>
            <person name="Whitman W."/>
        </authorList>
    </citation>
    <scope>NUCLEOTIDE SEQUENCE [LARGE SCALE GENOMIC DNA]</scope>
    <source>
        <strain evidence="2 3">CECT 7938</strain>
    </source>
</reference>
<dbReference type="EMBL" id="RAPY01000005">
    <property type="protein sequence ID" value="RKE45464.1"/>
    <property type="molecule type" value="Genomic_DNA"/>
</dbReference>
<dbReference type="Gene3D" id="3.20.20.100">
    <property type="entry name" value="NADP-dependent oxidoreductase domain"/>
    <property type="match status" value="1"/>
</dbReference>
<dbReference type="GO" id="GO:0005829">
    <property type="term" value="C:cytosol"/>
    <property type="evidence" value="ECO:0007669"/>
    <property type="project" value="TreeGrafter"/>
</dbReference>
<dbReference type="InterPro" id="IPR023210">
    <property type="entry name" value="NADP_OxRdtase_dom"/>
</dbReference>
<dbReference type="PANTHER" id="PTHR42686">
    <property type="entry name" value="GH17980P-RELATED"/>
    <property type="match status" value="1"/>
</dbReference>
<comment type="caution">
    <text evidence="2">The sequence shown here is derived from an EMBL/GenBank/DDBJ whole genome shotgun (WGS) entry which is preliminary data.</text>
</comment>
<protein>
    <submittedName>
        <fullName evidence="2">D-threo-aldose 1-dehydrogenase</fullName>
    </submittedName>
</protein>
<dbReference type="RefSeq" id="WP_120261209.1">
    <property type="nucleotide sequence ID" value="NZ_RAPY01000005.1"/>
</dbReference>
<evidence type="ECO:0000259" key="1">
    <source>
        <dbReference type="Pfam" id="PF00248"/>
    </source>
</evidence>
<dbReference type="CDD" id="cd19152">
    <property type="entry name" value="AKR_AKR15A"/>
    <property type="match status" value="1"/>
</dbReference>
<organism evidence="2 3">
    <name type="scientific">Sphingobacterium detergens</name>
    <dbReference type="NCBI Taxonomy" id="1145106"/>
    <lineage>
        <taxon>Bacteria</taxon>
        <taxon>Pseudomonadati</taxon>
        <taxon>Bacteroidota</taxon>
        <taxon>Sphingobacteriia</taxon>
        <taxon>Sphingobacteriales</taxon>
        <taxon>Sphingobacteriaceae</taxon>
        <taxon>Sphingobacterium</taxon>
    </lineage>
</organism>
<dbReference type="SUPFAM" id="SSF51430">
    <property type="entry name" value="NAD(P)-linked oxidoreductase"/>
    <property type="match status" value="1"/>
</dbReference>
<dbReference type="GO" id="GO:0016491">
    <property type="term" value="F:oxidoreductase activity"/>
    <property type="evidence" value="ECO:0007669"/>
    <property type="project" value="InterPro"/>
</dbReference>
<dbReference type="InterPro" id="IPR036812">
    <property type="entry name" value="NAD(P)_OxRdtase_dom_sf"/>
</dbReference>